<evidence type="ECO:0000313" key="4">
    <source>
        <dbReference type="Proteomes" id="UP000319976"/>
    </source>
</evidence>
<dbReference type="EMBL" id="CP036316">
    <property type="protein sequence ID" value="QDT66790.1"/>
    <property type="molecule type" value="Genomic_DNA"/>
</dbReference>
<sequence precursor="true">MKFQLFATITFLSLTGMSPSSAQEWQLHSIDNVGKGADGVRFTDVNHDGLLDIACGWEEAHETRAYLHPGANHVRKPWPKVVVGKSGRVEDAVFCDLDGDGAFDVISASEDKKILIHWAPEPSDDFLNPSAWETSVIPSSVGIHNWMITVPLQIDGKHGPDLLAAGKGNQVVWFESPPDARILSDWKMHVISEKGGWTMGLTAVDMDADGDLDALMSIRTMNPGVRWLENPGPKSDQTKPWLVHEIGPSDTAMGFVSVADLDQDEILDVVSPAMSEKKLFIYRGMDHSATLWETIEVQLPKDRNKGIAIGDVNNDEKTDLVVSQEFAEIYILQHDGDIKNGNWDLQKIASGGKFDDITLYDVDNDGDLDVFTTDERGRQVIWCENPTN</sequence>
<keyword evidence="1 2" id="KW-0732">Signal</keyword>
<dbReference type="Proteomes" id="UP000319976">
    <property type="component" value="Chromosome"/>
</dbReference>
<evidence type="ECO:0000256" key="1">
    <source>
        <dbReference type="ARBA" id="ARBA00022729"/>
    </source>
</evidence>
<proteinExistence type="predicted"/>
<feature type="signal peptide" evidence="2">
    <location>
        <begin position="1"/>
        <end position="22"/>
    </location>
</feature>
<feature type="chain" id="PRO_5021722426" evidence="2">
    <location>
        <begin position="23"/>
        <end position="388"/>
    </location>
</feature>
<protein>
    <submittedName>
        <fullName evidence="3">FG-GAP repeat protein</fullName>
    </submittedName>
</protein>
<name>A0A517TEI8_9PLAN</name>
<gene>
    <name evidence="3" type="ORF">V22_40610</name>
</gene>
<keyword evidence="4" id="KW-1185">Reference proteome</keyword>
<dbReference type="AlphaFoldDB" id="A0A517TEI8"/>
<dbReference type="RefSeq" id="WP_145266210.1">
    <property type="nucleotide sequence ID" value="NZ_CP036316.1"/>
</dbReference>
<dbReference type="InterPro" id="IPR013517">
    <property type="entry name" value="FG-GAP"/>
</dbReference>
<dbReference type="KEGG" id="chya:V22_40610"/>
<dbReference type="Pfam" id="PF13517">
    <property type="entry name" value="FG-GAP_3"/>
    <property type="match status" value="2"/>
</dbReference>
<dbReference type="PANTHER" id="PTHR44103:SF1">
    <property type="entry name" value="PROPROTEIN CONVERTASE P"/>
    <property type="match status" value="1"/>
</dbReference>
<dbReference type="SUPFAM" id="SSF69318">
    <property type="entry name" value="Integrin alpha N-terminal domain"/>
    <property type="match status" value="1"/>
</dbReference>
<organism evidence="3 4">
    <name type="scientific">Calycomorphotria hydatis</name>
    <dbReference type="NCBI Taxonomy" id="2528027"/>
    <lineage>
        <taxon>Bacteria</taxon>
        <taxon>Pseudomonadati</taxon>
        <taxon>Planctomycetota</taxon>
        <taxon>Planctomycetia</taxon>
        <taxon>Planctomycetales</taxon>
        <taxon>Planctomycetaceae</taxon>
        <taxon>Calycomorphotria</taxon>
    </lineage>
</organism>
<reference evidence="3 4" key="1">
    <citation type="submission" date="2019-02" db="EMBL/GenBank/DDBJ databases">
        <title>Deep-cultivation of Planctomycetes and their phenomic and genomic characterization uncovers novel biology.</title>
        <authorList>
            <person name="Wiegand S."/>
            <person name="Jogler M."/>
            <person name="Boedeker C."/>
            <person name="Pinto D."/>
            <person name="Vollmers J."/>
            <person name="Rivas-Marin E."/>
            <person name="Kohn T."/>
            <person name="Peeters S.H."/>
            <person name="Heuer A."/>
            <person name="Rast P."/>
            <person name="Oberbeckmann S."/>
            <person name="Bunk B."/>
            <person name="Jeske O."/>
            <person name="Meyerdierks A."/>
            <person name="Storesund J.E."/>
            <person name="Kallscheuer N."/>
            <person name="Luecker S."/>
            <person name="Lage O.M."/>
            <person name="Pohl T."/>
            <person name="Merkel B.J."/>
            <person name="Hornburger P."/>
            <person name="Mueller R.-W."/>
            <person name="Bruemmer F."/>
            <person name="Labrenz M."/>
            <person name="Spormann A.M."/>
            <person name="Op den Camp H."/>
            <person name="Overmann J."/>
            <person name="Amann R."/>
            <person name="Jetten M.S.M."/>
            <person name="Mascher T."/>
            <person name="Medema M.H."/>
            <person name="Devos D.P."/>
            <person name="Kaster A.-K."/>
            <person name="Ovreas L."/>
            <person name="Rohde M."/>
            <person name="Galperin M.Y."/>
            <person name="Jogler C."/>
        </authorList>
    </citation>
    <scope>NUCLEOTIDE SEQUENCE [LARGE SCALE GENOMIC DNA]</scope>
    <source>
        <strain evidence="3 4">V22</strain>
    </source>
</reference>
<dbReference type="Gene3D" id="2.130.10.130">
    <property type="entry name" value="Integrin alpha, N-terminal"/>
    <property type="match status" value="1"/>
</dbReference>
<evidence type="ECO:0000313" key="3">
    <source>
        <dbReference type="EMBL" id="QDT66790.1"/>
    </source>
</evidence>
<dbReference type="PANTHER" id="PTHR44103">
    <property type="entry name" value="PROPROTEIN CONVERTASE P"/>
    <property type="match status" value="1"/>
</dbReference>
<evidence type="ECO:0000256" key="2">
    <source>
        <dbReference type="SAM" id="SignalP"/>
    </source>
</evidence>
<dbReference type="InterPro" id="IPR028994">
    <property type="entry name" value="Integrin_alpha_N"/>
</dbReference>
<accession>A0A517TEI8</accession>
<dbReference type="OrthoDB" id="243895at2"/>